<evidence type="ECO:0000313" key="4">
    <source>
        <dbReference type="Proteomes" id="UP000183971"/>
    </source>
</evidence>
<dbReference type="Proteomes" id="UP000183971">
    <property type="component" value="Unassembled WGS sequence"/>
</dbReference>
<evidence type="ECO:0000256" key="2">
    <source>
        <dbReference type="ARBA" id="ARBA00048655"/>
    </source>
</evidence>
<dbReference type="VEuPathDB" id="FungiDB:FPRO_12636"/>
<evidence type="ECO:0000313" key="3">
    <source>
        <dbReference type="EMBL" id="CZR48026.1"/>
    </source>
</evidence>
<dbReference type="SUPFAM" id="SSF56112">
    <property type="entry name" value="Protein kinase-like (PK-like)"/>
    <property type="match status" value="1"/>
</dbReference>
<dbReference type="EC" id="2.7.1.172" evidence="1"/>
<dbReference type="PANTHER" id="PTHR12149">
    <property type="entry name" value="FRUCTOSAMINE 3 KINASE-RELATED PROTEIN"/>
    <property type="match status" value="1"/>
</dbReference>
<dbReference type="PANTHER" id="PTHR12149:SF8">
    <property type="entry name" value="PROTEIN-RIBULOSAMINE 3-KINASE"/>
    <property type="match status" value="1"/>
</dbReference>
<dbReference type="RefSeq" id="XP_031088559.1">
    <property type="nucleotide sequence ID" value="XM_031223174.1"/>
</dbReference>
<reference evidence="4" key="1">
    <citation type="journal article" date="2016" name="Genome Biol. Evol.">
        <title>Comparative 'omics' of the Fusarium fujikuroi species complex highlights differences in genetic potential and metabolite synthesis.</title>
        <authorList>
            <person name="Niehaus E.-M."/>
            <person name="Muensterkoetter M."/>
            <person name="Proctor R.H."/>
            <person name="Brown D.W."/>
            <person name="Sharon A."/>
            <person name="Idan Y."/>
            <person name="Oren-Young L."/>
            <person name="Sieber C.M."/>
            <person name="Novak O."/>
            <person name="Pencik A."/>
            <person name="Tarkowska D."/>
            <person name="Hromadova K."/>
            <person name="Freeman S."/>
            <person name="Maymon M."/>
            <person name="Elazar M."/>
            <person name="Youssef S.A."/>
            <person name="El-Shabrawy E.S.M."/>
            <person name="Shalaby A.B.A."/>
            <person name="Houterman P."/>
            <person name="Brock N.L."/>
            <person name="Burkhardt I."/>
            <person name="Tsavkelova E.A."/>
            <person name="Dickschat J.S."/>
            <person name="Galuszka P."/>
            <person name="Gueldener U."/>
            <person name="Tudzynski B."/>
        </authorList>
    </citation>
    <scope>NUCLEOTIDE SEQUENCE [LARGE SCALE GENOMIC DNA]</scope>
    <source>
        <strain evidence="4">ET1</strain>
    </source>
</reference>
<name>A0A1L7W6G0_FUSPR</name>
<keyword evidence="4" id="KW-1185">Reference proteome</keyword>
<comment type="caution">
    <text evidence="3">The sequence shown here is derived from an EMBL/GenBank/DDBJ whole genome shotgun (WGS) entry which is preliminary data.</text>
</comment>
<comment type="catalytic activity">
    <reaction evidence="2">
        <text>N(6)-D-ribulosyl-L-lysyl-[protein] + ATP = N(6)-(3-O-phospho-D-ribulosyl)-L-lysyl-[protein] + ADP + H(+)</text>
        <dbReference type="Rhea" id="RHEA:48432"/>
        <dbReference type="Rhea" id="RHEA-COMP:12103"/>
        <dbReference type="Rhea" id="RHEA-COMP:12104"/>
        <dbReference type="ChEBI" id="CHEBI:15378"/>
        <dbReference type="ChEBI" id="CHEBI:30616"/>
        <dbReference type="ChEBI" id="CHEBI:90418"/>
        <dbReference type="ChEBI" id="CHEBI:90420"/>
        <dbReference type="ChEBI" id="CHEBI:456216"/>
        <dbReference type="EC" id="2.7.1.172"/>
    </reaction>
    <physiologicalReaction direction="left-to-right" evidence="2">
        <dbReference type="Rhea" id="RHEA:48433"/>
    </physiologicalReaction>
</comment>
<evidence type="ECO:0000256" key="1">
    <source>
        <dbReference type="ARBA" id="ARBA00011961"/>
    </source>
</evidence>
<dbReference type="InterPro" id="IPR016477">
    <property type="entry name" value="Fructo-/Ketosamine-3-kinase"/>
</dbReference>
<dbReference type="InterPro" id="IPR011009">
    <property type="entry name" value="Kinase-like_dom_sf"/>
</dbReference>
<dbReference type="Pfam" id="PF03881">
    <property type="entry name" value="Fructosamin_kin"/>
    <property type="match status" value="1"/>
</dbReference>
<dbReference type="EMBL" id="FJOF01000013">
    <property type="protein sequence ID" value="CZR48026.1"/>
    <property type="molecule type" value="Genomic_DNA"/>
</dbReference>
<dbReference type="GO" id="GO:0102193">
    <property type="term" value="F:protein-ribulosamine 3-kinase activity"/>
    <property type="evidence" value="ECO:0007669"/>
    <property type="project" value="UniProtKB-EC"/>
</dbReference>
<gene>
    <name evidence="3" type="ORF">FPRO_12636</name>
</gene>
<dbReference type="GeneID" id="42057500"/>
<organism evidence="3 4">
    <name type="scientific">Fusarium proliferatum (strain ET1)</name>
    <name type="common">Orchid endophyte fungus</name>
    <dbReference type="NCBI Taxonomy" id="1227346"/>
    <lineage>
        <taxon>Eukaryota</taxon>
        <taxon>Fungi</taxon>
        <taxon>Dikarya</taxon>
        <taxon>Ascomycota</taxon>
        <taxon>Pezizomycotina</taxon>
        <taxon>Sordariomycetes</taxon>
        <taxon>Hypocreomycetidae</taxon>
        <taxon>Hypocreales</taxon>
        <taxon>Nectriaceae</taxon>
        <taxon>Fusarium</taxon>
        <taxon>Fusarium fujikuroi species complex</taxon>
    </lineage>
</organism>
<protein>
    <recommendedName>
        <fullName evidence="1">protein-ribulosamine 3-kinase</fullName>
        <ecNumber evidence="1">2.7.1.172</ecNumber>
    </recommendedName>
</protein>
<dbReference type="AlphaFoldDB" id="A0A1L7W6G0"/>
<dbReference type="Gene3D" id="3.90.1200.10">
    <property type="match status" value="1"/>
</dbReference>
<proteinExistence type="predicted"/>
<sequence length="339" mass="38791">MSQGYWDVQNSPKVHDGDIELDPKIVAELPSSMVVKSCRGHGGSNWNTTARIDGEINNEKISYFLKLTEGPNAGPMFKGEFESMSLIHQFIPKFSPKPLAWGMCGKSERFFILFDFHVLRKGNPPIPQFTSAVAQLHNLSVKENPTGKFGFHVPTYNGTLEQDNQWTDSWEVFYARGMRHMLKLDEIARGPSKELKDLMVPFFDKVIPRLLRPLETNGRSITPVLIHGDLWLGNVSVKEGTDDPLMFDASAFWGHHEYELSYMRPLGNDWAQECFKSYHERIPKSEPVGDWDARNALYATRIIVHDSALYPQVDHFRTTLIKEMEKLVKQFPDGYIQDS</sequence>
<accession>A0A1L7W6G0</accession>